<proteinExistence type="predicted"/>
<organism evidence="1 2">
    <name type="scientific">Bodo saltans</name>
    <name type="common">Flagellated protozoan</name>
    <dbReference type="NCBI Taxonomy" id="75058"/>
    <lineage>
        <taxon>Eukaryota</taxon>
        <taxon>Discoba</taxon>
        <taxon>Euglenozoa</taxon>
        <taxon>Kinetoplastea</taxon>
        <taxon>Metakinetoplastina</taxon>
        <taxon>Eubodonida</taxon>
        <taxon>Bodonidae</taxon>
        <taxon>Bodo</taxon>
    </lineage>
</organism>
<dbReference type="VEuPathDB" id="TriTrypDB:BSAL_06330c"/>
<dbReference type="EMBL" id="CYKH01001226">
    <property type="protein sequence ID" value="CUG85995.1"/>
    <property type="molecule type" value="Genomic_DNA"/>
</dbReference>
<dbReference type="AlphaFoldDB" id="A0A0S4J411"/>
<evidence type="ECO:0000313" key="1">
    <source>
        <dbReference type="EMBL" id="CUG85995.1"/>
    </source>
</evidence>
<gene>
    <name evidence="1" type="ORF">BSAL_06330c</name>
</gene>
<dbReference type="Proteomes" id="UP000051952">
    <property type="component" value="Unassembled WGS sequence"/>
</dbReference>
<name>A0A0S4J411_BODSA</name>
<evidence type="ECO:0000313" key="2">
    <source>
        <dbReference type="Proteomes" id="UP000051952"/>
    </source>
</evidence>
<accession>A0A0S4J411</accession>
<protein>
    <submittedName>
        <fullName evidence="1">Uncharacterized protein</fullName>
    </submittedName>
</protein>
<reference evidence="2" key="1">
    <citation type="submission" date="2015-09" db="EMBL/GenBank/DDBJ databases">
        <authorList>
            <consortium name="Pathogen Informatics"/>
        </authorList>
    </citation>
    <scope>NUCLEOTIDE SEQUENCE [LARGE SCALE GENOMIC DNA]</scope>
    <source>
        <strain evidence="2">Lake Konstanz</strain>
    </source>
</reference>
<keyword evidence="2" id="KW-1185">Reference proteome</keyword>
<sequence>MCSNLSKPSNGLVSLWIWESSIGASVTAFGDESLSAPPAARPARTSAVRACTCHFFSSVFAVSMRHDSGLIRSSVSMNCTTRSIIGPLSICRFSSRASSSSAPQHMKCE</sequence>